<reference evidence="10 11" key="1">
    <citation type="submission" date="2018-02" db="EMBL/GenBank/DDBJ databases">
        <authorList>
            <person name="Rodrigo-Torres L."/>
            <person name="Arahal R. D."/>
            <person name="Lucena T."/>
        </authorList>
    </citation>
    <scope>NUCLEOTIDE SEQUENCE [LARGE SCALE GENOMIC DNA]</scope>
    <source>
        <strain evidence="10 11">CECT 9267</strain>
    </source>
</reference>
<dbReference type="AlphaFoldDB" id="A0AAE8SBT8"/>
<dbReference type="Proteomes" id="UP000239650">
    <property type="component" value="Unassembled WGS sequence"/>
</dbReference>
<evidence type="ECO:0000313" key="11">
    <source>
        <dbReference type="Proteomes" id="UP000239650"/>
    </source>
</evidence>
<comment type="subcellular location">
    <subcellularLocation>
        <location evidence="2">Secreted</location>
    </subcellularLocation>
</comment>
<sequence length="56" mass="5842">MESNKLEKFANISNKDLNKITGGGFWGGLGYIAGRVGAAYGHAQASANNHHSPING</sequence>
<evidence type="ECO:0000256" key="7">
    <source>
        <dbReference type="ARBA" id="ARBA00023044"/>
    </source>
</evidence>
<keyword evidence="8" id="KW-0078">Bacteriocin</keyword>
<keyword evidence="5" id="KW-0929">Antimicrobial</keyword>
<comment type="similarity">
    <text evidence="3">Belongs to the ComC family.</text>
</comment>
<organism evidence="10 11">
    <name type="scientific">Latilactobacillus sakei</name>
    <name type="common">Lactobacillus sakei</name>
    <dbReference type="NCBI Taxonomy" id="1599"/>
    <lineage>
        <taxon>Bacteria</taxon>
        <taxon>Bacillati</taxon>
        <taxon>Bacillota</taxon>
        <taxon>Bacilli</taxon>
        <taxon>Lactobacillales</taxon>
        <taxon>Lactobacillaceae</taxon>
        <taxon>Latilactobacillus</taxon>
    </lineage>
</organism>
<evidence type="ECO:0000256" key="6">
    <source>
        <dbReference type="ARBA" id="ARBA00023022"/>
    </source>
</evidence>
<evidence type="ECO:0000256" key="8">
    <source>
        <dbReference type="ARBA" id="ARBA00023048"/>
    </source>
</evidence>
<comment type="function">
    <text evidence="1">Acts as a pheromone, induces cells to develop competence for genetic transformation.</text>
</comment>
<evidence type="ECO:0000256" key="4">
    <source>
        <dbReference type="ARBA" id="ARBA00022525"/>
    </source>
</evidence>
<dbReference type="GO" id="GO:0031640">
    <property type="term" value="P:killing of cells of another organism"/>
    <property type="evidence" value="ECO:0007669"/>
    <property type="project" value="UniProtKB-KW"/>
</dbReference>
<keyword evidence="9" id="KW-0178">Competence</keyword>
<keyword evidence="6" id="KW-0044">Antibiotic</keyword>
<protein>
    <submittedName>
        <fullName evidence="10">COMC family protein</fullName>
    </submittedName>
</protein>
<dbReference type="GO" id="GO:0042742">
    <property type="term" value="P:defense response to bacterium"/>
    <property type="evidence" value="ECO:0007669"/>
    <property type="project" value="UniProtKB-KW"/>
</dbReference>
<dbReference type="RefSeq" id="WP_011005835.1">
    <property type="nucleotide sequence ID" value="NZ_OKRC01000015.1"/>
</dbReference>
<dbReference type="EMBL" id="OKRC01000015">
    <property type="protein sequence ID" value="SPE23719.1"/>
    <property type="molecule type" value="Genomic_DNA"/>
</dbReference>
<dbReference type="Pfam" id="PF03047">
    <property type="entry name" value="ComC"/>
    <property type="match status" value="1"/>
</dbReference>
<evidence type="ECO:0000256" key="3">
    <source>
        <dbReference type="ARBA" id="ARBA00009039"/>
    </source>
</evidence>
<dbReference type="InterPro" id="IPR004288">
    <property type="entry name" value="Competence_ComC"/>
</dbReference>
<dbReference type="GO" id="GO:0005576">
    <property type="term" value="C:extracellular region"/>
    <property type="evidence" value="ECO:0007669"/>
    <property type="project" value="UniProtKB-SubCell"/>
</dbReference>
<keyword evidence="4" id="KW-0964">Secreted</keyword>
<comment type="caution">
    <text evidence="10">The sequence shown here is derived from an EMBL/GenBank/DDBJ whole genome shotgun (WGS) entry which is preliminary data.</text>
</comment>
<evidence type="ECO:0000256" key="2">
    <source>
        <dbReference type="ARBA" id="ARBA00004613"/>
    </source>
</evidence>
<name>A0AAE8SBT8_LATSK</name>
<evidence type="ECO:0000256" key="9">
    <source>
        <dbReference type="ARBA" id="ARBA00023287"/>
    </source>
</evidence>
<evidence type="ECO:0000313" key="10">
    <source>
        <dbReference type="EMBL" id="SPE23719.1"/>
    </source>
</evidence>
<gene>
    <name evidence="10" type="ORF">LAS9267_02049</name>
</gene>
<keyword evidence="7" id="KW-0588">Pheromone</keyword>
<dbReference type="NCBIfam" id="TIGR01847">
    <property type="entry name" value="bacteriocin_sig"/>
    <property type="match status" value="1"/>
</dbReference>
<dbReference type="InterPro" id="IPR010133">
    <property type="entry name" value="Bacteriocin_signal_seq"/>
</dbReference>
<proteinExistence type="inferred from homology"/>
<evidence type="ECO:0000256" key="5">
    <source>
        <dbReference type="ARBA" id="ARBA00022529"/>
    </source>
</evidence>
<accession>A0AAE8SBT8</accession>
<dbReference type="GO" id="GO:0005186">
    <property type="term" value="F:pheromone activity"/>
    <property type="evidence" value="ECO:0007669"/>
    <property type="project" value="InterPro"/>
</dbReference>
<evidence type="ECO:0000256" key="1">
    <source>
        <dbReference type="ARBA" id="ARBA00002667"/>
    </source>
</evidence>